<keyword evidence="1" id="KW-0812">Transmembrane</keyword>
<feature type="transmembrane region" description="Helical" evidence="1">
    <location>
        <begin position="75"/>
        <end position="100"/>
    </location>
</feature>
<dbReference type="AlphaFoldDB" id="A0A841C389"/>
<dbReference type="RefSeq" id="WP_183540458.1">
    <property type="nucleotide sequence ID" value="NZ_DASWOY010000021.1"/>
</dbReference>
<feature type="transmembrane region" description="Helical" evidence="1">
    <location>
        <begin position="106"/>
        <end position="126"/>
    </location>
</feature>
<evidence type="ECO:0000313" key="3">
    <source>
        <dbReference type="Proteomes" id="UP000562464"/>
    </source>
</evidence>
<reference evidence="2 3" key="1">
    <citation type="submission" date="2020-08" db="EMBL/GenBank/DDBJ databases">
        <title>Genomic Encyclopedia of Type Strains, Phase IV (KMG-IV): sequencing the most valuable type-strain genomes for metagenomic binning, comparative biology and taxonomic classification.</title>
        <authorList>
            <person name="Goeker M."/>
        </authorList>
    </citation>
    <scope>NUCLEOTIDE SEQUENCE [LARGE SCALE GENOMIC DNA]</scope>
    <source>
        <strain evidence="2 3">DSM 14925</strain>
    </source>
</reference>
<protein>
    <submittedName>
        <fullName evidence="2">Uncharacterized protein</fullName>
    </submittedName>
</protein>
<gene>
    <name evidence="2" type="ORF">HNQ37_001325</name>
</gene>
<keyword evidence="3" id="KW-1185">Reference proteome</keyword>
<feature type="transmembrane region" description="Helical" evidence="1">
    <location>
        <begin position="46"/>
        <end position="63"/>
    </location>
</feature>
<dbReference type="Proteomes" id="UP000562464">
    <property type="component" value="Unassembled WGS sequence"/>
</dbReference>
<name>A0A841C389_9LACT</name>
<feature type="transmembrane region" description="Helical" evidence="1">
    <location>
        <begin position="21"/>
        <end position="40"/>
    </location>
</feature>
<keyword evidence="1" id="KW-0472">Membrane</keyword>
<sequence length="158" mass="17131">MIKTINQEKSVLQSKLISEAISFNQSAAIVVLVMIFLNVVQIFGFYLSYAGSFIGLLGIYYAVRAHIASSKASVSIIGPLCIYGLNIVGLIGIGLSLFGIYLPTTVLGVLLLINYALTIAAIVFCFRTSSGLRKKHPDIKVTYPTSILKGVTKRKNKN</sequence>
<accession>A0A841C389</accession>
<proteinExistence type="predicted"/>
<comment type="caution">
    <text evidence="2">The sequence shown here is derived from an EMBL/GenBank/DDBJ whole genome shotgun (WGS) entry which is preliminary data.</text>
</comment>
<evidence type="ECO:0000313" key="2">
    <source>
        <dbReference type="EMBL" id="MBB5888426.1"/>
    </source>
</evidence>
<keyword evidence="1" id="KW-1133">Transmembrane helix</keyword>
<organism evidence="2 3">
    <name type="scientific">Lactovum miscens</name>
    <dbReference type="NCBI Taxonomy" id="190387"/>
    <lineage>
        <taxon>Bacteria</taxon>
        <taxon>Bacillati</taxon>
        <taxon>Bacillota</taxon>
        <taxon>Bacilli</taxon>
        <taxon>Lactobacillales</taxon>
        <taxon>Streptococcaceae</taxon>
        <taxon>Lactovum</taxon>
    </lineage>
</organism>
<dbReference type="EMBL" id="JACHHV010000024">
    <property type="protein sequence ID" value="MBB5888426.1"/>
    <property type="molecule type" value="Genomic_DNA"/>
</dbReference>
<evidence type="ECO:0000256" key="1">
    <source>
        <dbReference type="SAM" id="Phobius"/>
    </source>
</evidence>